<evidence type="ECO:0000256" key="5">
    <source>
        <dbReference type="SAM" id="SignalP"/>
    </source>
</evidence>
<dbReference type="EMBL" id="ABOX02000012">
    <property type="protein sequence ID" value="EEF61040.1"/>
    <property type="molecule type" value="Genomic_DNA"/>
</dbReference>
<comment type="caution">
    <text evidence="7">The sequence shown here is derived from an EMBL/GenBank/DDBJ whole genome shotgun (WGS) entry which is preliminary data.</text>
</comment>
<name>B9XGI9_PEDPL</name>
<dbReference type="InterPro" id="IPR029062">
    <property type="entry name" value="Class_I_gatase-like"/>
</dbReference>
<evidence type="ECO:0000313" key="8">
    <source>
        <dbReference type="Proteomes" id="UP000003688"/>
    </source>
</evidence>
<dbReference type="SUPFAM" id="SSF52317">
    <property type="entry name" value="Class I glutamine amidotransferase-like"/>
    <property type="match status" value="2"/>
</dbReference>
<keyword evidence="5" id="KW-0732">Signal</keyword>
<accession>B9XGI9</accession>
<feature type="domain" description="Cytochrome c" evidence="6">
    <location>
        <begin position="1112"/>
        <end position="1243"/>
    </location>
</feature>
<dbReference type="OrthoDB" id="174301at2"/>
<dbReference type="Gene3D" id="1.10.760.10">
    <property type="entry name" value="Cytochrome c-like domain"/>
    <property type="match status" value="1"/>
</dbReference>
<dbReference type="InterPro" id="IPR055557">
    <property type="entry name" value="DUF7133"/>
</dbReference>
<dbReference type="Gene3D" id="1.25.10.10">
    <property type="entry name" value="Leucine-rich Repeat Variant"/>
    <property type="match status" value="1"/>
</dbReference>
<dbReference type="GO" id="GO:0009055">
    <property type="term" value="F:electron transfer activity"/>
    <property type="evidence" value="ECO:0007669"/>
    <property type="project" value="InterPro"/>
</dbReference>
<evidence type="ECO:0000256" key="1">
    <source>
        <dbReference type="ARBA" id="ARBA00022617"/>
    </source>
</evidence>
<dbReference type="GO" id="GO:0046872">
    <property type="term" value="F:metal ion binding"/>
    <property type="evidence" value="ECO:0007669"/>
    <property type="project" value="UniProtKB-KW"/>
</dbReference>
<dbReference type="GO" id="GO:0020037">
    <property type="term" value="F:heme binding"/>
    <property type="evidence" value="ECO:0007669"/>
    <property type="project" value="InterPro"/>
</dbReference>
<dbReference type="PANTHER" id="PTHR33546">
    <property type="entry name" value="LARGE, MULTIFUNCTIONAL SECRETED PROTEIN-RELATED"/>
    <property type="match status" value="1"/>
</dbReference>
<dbReference type="InterPro" id="IPR011989">
    <property type="entry name" value="ARM-like"/>
</dbReference>
<evidence type="ECO:0000313" key="7">
    <source>
        <dbReference type="EMBL" id="EEF61040.1"/>
    </source>
</evidence>
<dbReference type="NCBIfam" id="TIGR02603">
    <property type="entry name" value="CxxCH_TIGR02603"/>
    <property type="match status" value="1"/>
</dbReference>
<dbReference type="Pfam" id="PF23500">
    <property type="entry name" value="DUF7133"/>
    <property type="match status" value="1"/>
</dbReference>
<feature type="chain" id="PRO_5002894875" evidence="5">
    <location>
        <begin position="21"/>
        <end position="1672"/>
    </location>
</feature>
<dbReference type="STRING" id="320771.Cflav_PD3757"/>
<dbReference type="PANTHER" id="PTHR33546:SF1">
    <property type="entry name" value="LARGE, MULTIFUNCTIONAL SECRETED PROTEIN"/>
    <property type="match status" value="1"/>
</dbReference>
<dbReference type="NCBIfam" id="TIGR02604">
    <property type="entry name" value="Piru_Ver_Nterm"/>
    <property type="match status" value="1"/>
</dbReference>
<dbReference type="InterPro" id="IPR011041">
    <property type="entry name" value="Quinoprot_gluc/sorb_DH_b-prop"/>
</dbReference>
<dbReference type="InterPro" id="IPR016024">
    <property type="entry name" value="ARM-type_fold"/>
</dbReference>
<reference evidence="7 8" key="1">
    <citation type="journal article" date="2011" name="J. Bacteriol.">
        <title>Genome sequence of 'Pedosphaera parvula' Ellin514, an aerobic Verrucomicrobial isolate from pasture soil.</title>
        <authorList>
            <person name="Kant R."/>
            <person name="van Passel M.W."/>
            <person name="Sangwan P."/>
            <person name="Palva A."/>
            <person name="Lucas S."/>
            <person name="Copeland A."/>
            <person name="Lapidus A."/>
            <person name="Glavina Del Rio T."/>
            <person name="Dalin E."/>
            <person name="Tice H."/>
            <person name="Bruce D."/>
            <person name="Goodwin L."/>
            <person name="Pitluck S."/>
            <person name="Chertkov O."/>
            <person name="Larimer F.W."/>
            <person name="Land M.L."/>
            <person name="Hauser L."/>
            <person name="Brettin T.S."/>
            <person name="Detter J.C."/>
            <person name="Han S."/>
            <person name="de Vos W.M."/>
            <person name="Janssen P.H."/>
            <person name="Smidt H."/>
        </authorList>
    </citation>
    <scope>NUCLEOTIDE SEQUENCE [LARGE SCALE GENOMIC DNA]</scope>
    <source>
        <strain evidence="7 8">Ellin514</strain>
    </source>
</reference>
<evidence type="ECO:0000256" key="2">
    <source>
        <dbReference type="ARBA" id="ARBA00022723"/>
    </source>
</evidence>
<dbReference type="RefSeq" id="WP_007414935.1">
    <property type="nucleotide sequence ID" value="NZ_ABOX02000012.1"/>
</dbReference>
<dbReference type="SUPFAM" id="SSF46626">
    <property type="entry name" value="Cytochrome c"/>
    <property type="match status" value="1"/>
</dbReference>
<dbReference type="InterPro" id="IPR036909">
    <property type="entry name" value="Cyt_c-like_dom_sf"/>
</dbReference>
<keyword evidence="3 4" id="KW-0408">Iron</keyword>
<dbReference type="InterPro" id="IPR013428">
    <property type="entry name" value="Membrane-bound_put_N"/>
</dbReference>
<dbReference type="Pfam" id="PF00034">
    <property type="entry name" value="Cytochrom_C"/>
    <property type="match status" value="1"/>
</dbReference>
<organism evidence="7 8">
    <name type="scientific">Pedosphaera parvula (strain Ellin514)</name>
    <dbReference type="NCBI Taxonomy" id="320771"/>
    <lineage>
        <taxon>Bacteria</taxon>
        <taxon>Pseudomonadati</taxon>
        <taxon>Verrucomicrobiota</taxon>
        <taxon>Pedosphaerae</taxon>
        <taxon>Pedosphaerales</taxon>
        <taxon>Pedosphaeraceae</taxon>
        <taxon>Pedosphaera</taxon>
    </lineage>
</organism>
<dbReference type="InterPro" id="IPR029010">
    <property type="entry name" value="ThuA-like"/>
</dbReference>
<dbReference type="InterPro" id="IPR009056">
    <property type="entry name" value="Cyt_c-like_dom"/>
</dbReference>
<feature type="signal peptide" evidence="5">
    <location>
        <begin position="1"/>
        <end position="20"/>
    </location>
</feature>
<keyword evidence="1 4" id="KW-0349">Heme</keyword>
<sequence length="1672" mass="184251" precursor="true">MKNLILCIIILAFGSLAATAQVEKPLRIFIRAGVKTHGPGQHDHPRFLKEWTELLNQRGAKADGALNFPTAEQLEATDVLVLYAQEGADISSEQRVNLDKFLKKGGGIVVLHDAICGKDAPWFKTVVGGAWDYAHAKYFEGDVSIYFQDYHTPITKGVSNFDFEDEIYYQLDLMPEAHVLASTYKPDERNTHDGKLYPSVYEIVPQMWTYEKDNYRAFVSIPGHNYKSFELPHFRALLLRGIAWAGKRDADLLVSKEELASLRYPEGGPTVPEKAVAKIVVPPDFKVNLVASEPLIDKPISMDWDAKGRLWVAETPEYPYRQDRSVAPYDRISILEDTNADGIMDKKTMFYEGLDLVTSMVLYKDGVIVSQAPDIYWLRDTKGTGKADTKVLLYTGFGNRDTHAVLSNMRWGFDGWVYATVGYSKGDIYSGDRKQHFGTVTEGVFRFKPDGSALEQVASKGGNTWGVDVAPDGEIFFSQANGNHVDHVVMPEPILAKGKIGNAVSGLNIEDHKRSYPLMSWTKQAYVQIDWVGNFTAASGCCIYDGGAWPEKYNYTHYVAEPTLNIVHQDVLKPHGVTYVASKDHEMEEQEFIASKDLWFRPIHQRVGPDGALYILDFYNQAVVHNDTRGTRHDPQSNAAIRPDRDHYFGRIWRVQYQEPKKFNLPKLDGVKPVELVKALEHPNEWVRATAHRLLDERGKMDVVPALEKLARSEKASESARIHALWVLNNLGAKESTLLVSSLNSKDSGIRKNALKIAALGTGSDGESQTKIEEAVLQRVKDSDPRVRLEAIIALGDFPTDEKIVKTLVSAYPELKDQWLESAVAGVSSKSPENFIAAACEAGTPQEYAALVTLLSNQFASKQDANGAARLFELVASKPAAADPLKEIVLNSLVRELRPGTAPDWSPELQKAFQQLMASPNPKLTTMALPLMSRWDKNGALAGEAKAIVARLIGELNDANQPEENRAQIVNSLLAIRQMNAEIVPSVANILGSSSSTSLQRKVIESLGSLPDASLGDTFIAAYPKVSTELQDVLVNQLLKRGDWSLTLVDAIKGGKVNLSSIGPVNINRLRTHSDPAVAEKANKIIDELRGPEAKEKNELIAKFTPLVTQPGDVTRGHQLFLQNCAVCHRLNGEGKDIAPDLTGMGAHGSAELIVHVLDPNRVVEPNFYAYSVETRDGEIYDGIIARENSASITLRNAAGDTEIKTSNIKSRRNTGLSLMPNGFEALGADNLRDILSYLCAGESNYRLVDLQSAFTANSLKGLFNGPELVDETLAFKHFGITKVSGIPFDVANPLKTTTGRNLVVLKGGNGFAKTMPQQVVVEKLDLKANRLHFLGGVGGWAYPIGGKDWENIPVAKITVFYADKEKEEFILKNGQEVADYIGAYDVPGSKSAADLVKHGQVRWFTKSLKHHDVISSISLESFDNLVAPVFVAITADNGAGAETETVASPVKAEPLHWDNGKHLLIVGGGSSHDFNRWFKEADSATLAEKDKVAVNYLDQVDAVESNLKDVDVLYLSTNQQMTDPGLRKGIFDFANSGRGMLLVHPALWYNWKDWPEYNRVLAGGGATSHDKYGEFEVTVTDSGHPVMAGVPKTFRISDELYHTKIDPTGTPIEILATGKNLATGETYPVLWIVKHPKARIVCCTLGHDSKAHDLDAYKAILRNSASWVSSK</sequence>
<dbReference type="PROSITE" id="PS51007">
    <property type="entry name" value="CYTC"/>
    <property type="match status" value="1"/>
</dbReference>
<dbReference type="InterPro" id="IPR013427">
    <property type="entry name" value="Haem-bd_dom_put"/>
</dbReference>
<proteinExistence type="predicted"/>
<dbReference type="Gene3D" id="3.40.50.880">
    <property type="match status" value="2"/>
</dbReference>
<dbReference type="Pfam" id="PF13646">
    <property type="entry name" value="HEAT_2"/>
    <property type="match status" value="1"/>
</dbReference>
<evidence type="ECO:0000256" key="4">
    <source>
        <dbReference type="PROSITE-ProRule" id="PRU00433"/>
    </source>
</evidence>
<keyword evidence="8" id="KW-1185">Reference proteome</keyword>
<dbReference type="SUPFAM" id="SSF50952">
    <property type="entry name" value="Soluble quinoprotein glucose dehydrogenase"/>
    <property type="match status" value="1"/>
</dbReference>
<evidence type="ECO:0000256" key="3">
    <source>
        <dbReference type="ARBA" id="ARBA00023004"/>
    </source>
</evidence>
<evidence type="ECO:0000259" key="6">
    <source>
        <dbReference type="PROSITE" id="PS51007"/>
    </source>
</evidence>
<dbReference type="SUPFAM" id="SSF48371">
    <property type="entry name" value="ARM repeat"/>
    <property type="match status" value="1"/>
</dbReference>
<dbReference type="Gene3D" id="2.120.10.30">
    <property type="entry name" value="TolB, C-terminal domain"/>
    <property type="match status" value="1"/>
</dbReference>
<protein>
    <submittedName>
        <fullName evidence="7">Membrane-bound dehydrogenase domain protein</fullName>
    </submittedName>
</protein>
<keyword evidence="2 4" id="KW-0479">Metal-binding</keyword>
<dbReference type="InterPro" id="IPR011042">
    <property type="entry name" value="6-blade_b-propeller_TolB-like"/>
</dbReference>
<dbReference type="Pfam" id="PF06283">
    <property type="entry name" value="ThuA"/>
    <property type="match status" value="2"/>
</dbReference>
<gene>
    <name evidence="7" type="ORF">Cflav_PD3757</name>
</gene>
<dbReference type="Proteomes" id="UP000003688">
    <property type="component" value="Unassembled WGS sequence"/>
</dbReference>